<comment type="caution">
    <text evidence="8">The sequence shown here is derived from an EMBL/GenBank/DDBJ whole genome shotgun (WGS) entry which is preliminary data.</text>
</comment>
<feature type="binding site" evidence="7">
    <location>
        <position position="126"/>
    </location>
    <ligand>
        <name>Zn(2+)</name>
        <dbReference type="ChEBI" id="CHEBI:29105"/>
    </ligand>
</feature>
<protein>
    <recommendedName>
        <fullName evidence="10">Transcriptional repressor</fullName>
    </recommendedName>
</protein>
<name>E7G5W7_9FIRM</name>
<evidence type="ECO:0000256" key="4">
    <source>
        <dbReference type="ARBA" id="ARBA00023015"/>
    </source>
</evidence>
<dbReference type="Gene3D" id="1.10.10.10">
    <property type="entry name" value="Winged helix-like DNA-binding domain superfamily/Winged helix DNA-binding domain"/>
    <property type="match status" value="1"/>
</dbReference>
<dbReference type="GO" id="GO:0045892">
    <property type="term" value="P:negative regulation of DNA-templated transcription"/>
    <property type="evidence" value="ECO:0007669"/>
    <property type="project" value="TreeGrafter"/>
</dbReference>
<dbReference type="Proteomes" id="UP000003157">
    <property type="component" value="Unassembled WGS sequence"/>
</dbReference>
<reference evidence="8 9" key="1">
    <citation type="submission" date="2010-12" db="EMBL/GenBank/DDBJ databases">
        <title>The Genome Sequence of Coprobacillus sp. strain 29_1.</title>
        <authorList>
            <consortium name="The Broad Institute Genome Sequencing Platform"/>
            <person name="Earl A."/>
            <person name="Ward D."/>
            <person name="Feldgarden M."/>
            <person name="Gevers D."/>
            <person name="Daigneault M."/>
            <person name="Sibley C.D."/>
            <person name="White A."/>
            <person name="Strauss J."/>
            <person name="Allen-Vercoe E."/>
            <person name="Young S.K."/>
            <person name="Zeng Q."/>
            <person name="Gargeya S."/>
            <person name="Fitzgerald M."/>
            <person name="Haas B."/>
            <person name="Abouelleil A."/>
            <person name="Alvarado L."/>
            <person name="Arachchi H.M."/>
            <person name="Berlin A."/>
            <person name="Brown A."/>
            <person name="Chapman S.B."/>
            <person name="Chen Z."/>
            <person name="Dunbar C."/>
            <person name="Freedman E."/>
            <person name="Gearin G."/>
            <person name="Gellesch M."/>
            <person name="Goldberg J."/>
            <person name="Griggs A."/>
            <person name="Gujja S."/>
            <person name="Heilman E."/>
            <person name="Heiman D."/>
            <person name="Howarth C."/>
            <person name="Larson L."/>
            <person name="Lui A."/>
            <person name="MacDonald P.J.P."/>
            <person name="Mehta T."/>
            <person name="Montmayeur A."/>
            <person name="Murphy C."/>
            <person name="Neiman D."/>
            <person name="Pearson M."/>
            <person name="Priest M."/>
            <person name="Roberts A."/>
            <person name="Saif S."/>
            <person name="Shea T."/>
            <person name="Shenoy N."/>
            <person name="Sisk P."/>
            <person name="Stolte C."/>
            <person name="Sykes S."/>
            <person name="White J."/>
            <person name="Yandava C."/>
            <person name="Nusbaum C."/>
            <person name="Birren B."/>
        </authorList>
    </citation>
    <scope>NUCLEOTIDE SEQUENCE [LARGE SCALE GENOMIC DNA]</scope>
    <source>
        <strain evidence="8 9">29_1</strain>
    </source>
</reference>
<dbReference type="STRING" id="100884.GCA_000269565_01545"/>
<evidence type="ECO:0000256" key="5">
    <source>
        <dbReference type="ARBA" id="ARBA00023125"/>
    </source>
</evidence>
<keyword evidence="5" id="KW-0238">DNA-binding</keyword>
<dbReference type="RefSeq" id="WP_008787283.1">
    <property type="nucleotide sequence ID" value="NZ_AKCB01000001.1"/>
</dbReference>
<dbReference type="PANTHER" id="PTHR33202">
    <property type="entry name" value="ZINC UPTAKE REGULATION PROTEIN"/>
    <property type="match status" value="1"/>
</dbReference>
<dbReference type="GO" id="GO:0008270">
    <property type="term" value="F:zinc ion binding"/>
    <property type="evidence" value="ECO:0007669"/>
    <property type="project" value="TreeGrafter"/>
</dbReference>
<keyword evidence="4" id="KW-0805">Transcription regulation</keyword>
<evidence type="ECO:0000313" key="9">
    <source>
        <dbReference type="Proteomes" id="UP000003157"/>
    </source>
</evidence>
<feature type="binding site" evidence="7">
    <location>
        <position position="87"/>
    </location>
    <ligand>
        <name>Zn(2+)</name>
        <dbReference type="ChEBI" id="CHEBI:29105"/>
    </ligand>
</feature>
<evidence type="ECO:0000256" key="3">
    <source>
        <dbReference type="ARBA" id="ARBA00022833"/>
    </source>
</evidence>
<evidence type="ECO:0000256" key="6">
    <source>
        <dbReference type="ARBA" id="ARBA00023163"/>
    </source>
</evidence>
<gene>
    <name evidence="8" type="ORF">HMPREF9488_00155</name>
</gene>
<dbReference type="GO" id="GO:1900376">
    <property type="term" value="P:regulation of secondary metabolite biosynthetic process"/>
    <property type="evidence" value="ECO:0007669"/>
    <property type="project" value="TreeGrafter"/>
</dbReference>
<feature type="binding site" evidence="7">
    <location>
        <position position="129"/>
    </location>
    <ligand>
        <name>Zn(2+)</name>
        <dbReference type="ChEBI" id="CHEBI:29105"/>
    </ligand>
</feature>
<feature type="binding site" evidence="7">
    <location>
        <position position="84"/>
    </location>
    <ligand>
        <name>Zn(2+)</name>
        <dbReference type="ChEBI" id="CHEBI:29105"/>
    </ligand>
</feature>
<dbReference type="eggNOG" id="COG0735">
    <property type="taxonomic scope" value="Bacteria"/>
</dbReference>
<dbReference type="HOGENOM" id="CLU_096072_4_2_9"/>
<evidence type="ECO:0000256" key="7">
    <source>
        <dbReference type="PIRSR" id="PIRSR602481-1"/>
    </source>
</evidence>
<proteinExistence type="inferred from homology"/>
<dbReference type="GO" id="GO:0003700">
    <property type="term" value="F:DNA-binding transcription factor activity"/>
    <property type="evidence" value="ECO:0007669"/>
    <property type="project" value="InterPro"/>
</dbReference>
<evidence type="ECO:0000256" key="1">
    <source>
        <dbReference type="ARBA" id="ARBA00007957"/>
    </source>
</evidence>
<sequence>MSDTKLRYSKQRETIYEVLREDPSHPNVDTIYMNVRQIIPDISLGTVYRNLNLLADQKRILRLDVGDGAVHFDARLEPHYHMVCDECGSIQDLFLDETLISPLIDKVQQVCDDQITSAEILFHGTCRHCLKKKH</sequence>
<dbReference type="GO" id="GO:0000976">
    <property type="term" value="F:transcription cis-regulatory region binding"/>
    <property type="evidence" value="ECO:0007669"/>
    <property type="project" value="TreeGrafter"/>
</dbReference>
<comment type="cofactor">
    <cofactor evidence="7">
        <name>Zn(2+)</name>
        <dbReference type="ChEBI" id="CHEBI:29105"/>
    </cofactor>
    <text evidence="7">Binds 1 zinc ion per subunit.</text>
</comment>
<dbReference type="InterPro" id="IPR043135">
    <property type="entry name" value="Fur_C"/>
</dbReference>
<dbReference type="InterPro" id="IPR036388">
    <property type="entry name" value="WH-like_DNA-bd_sf"/>
</dbReference>
<keyword evidence="6" id="KW-0804">Transcription</keyword>
<dbReference type="InterPro" id="IPR036390">
    <property type="entry name" value="WH_DNA-bd_sf"/>
</dbReference>
<dbReference type="SUPFAM" id="SSF46785">
    <property type="entry name" value="Winged helix' DNA-binding domain"/>
    <property type="match status" value="1"/>
</dbReference>
<accession>E7G5W7</accession>
<keyword evidence="7" id="KW-0479">Metal-binding</keyword>
<dbReference type="GeneID" id="78229420"/>
<dbReference type="OrthoDB" id="8659436at2"/>
<dbReference type="AlphaFoldDB" id="E7G5W7"/>
<dbReference type="EMBL" id="ADKX01000001">
    <property type="protein sequence ID" value="EFW06618.1"/>
    <property type="molecule type" value="Genomic_DNA"/>
</dbReference>
<keyword evidence="3 7" id="KW-0862">Zinc</keyword>
<evidence type="ECO:0000256" key="2">
    <source>
        <dbReference type="ARBA" id="ARBA00022491"/>
    </source>
</evidence>
<dbReference type="PANTHER" id="PTHR33202:SF7">
    <property type="entry name" value="FERRIC UPTAKE REGULATION PROTEIN"/>
    <property type="match status" value="1"/>
</dbReference>
<keyword evidence="2" id="KW-0678">Repressor</keyword>
<evidence type="ECO:0000313" key="8">
    <source>
        <dbReference type="EMBL" id="EFW06618.1"/>
    </source>
</evidence>
<dbReference type="InterPro" id="IPR002481">
    <property type="entry name" value="FUR"/>
</dbReference>
<keyword evidence="9" id="KW-1185">Reference proteome</keyword>
<comment type="similarity">
    <text evidence="1">Belongs to the Fur family.</text>
</comment>
<dbReference type="CDD" id="cd07153">
    <property type="entry name" value="Fur_like"/>
    <property type="match status" value="1"/>
</dbReference>
<organism evidence="8 9">
    <name type="scientific">Coprobacillus cateniformis</name>
    <dbReference type="NCBI Taxonomy" id="100884"/>
    <lineage>
        <taxon>Bacteria</taxon>
        <taxon>Bacillati</taxon>
        <taxon>Bacillota</taxon>
        <taxon>Erysipelotrichia</taxon>
        <taxon>Erysipelotrichales</taxon>
        <taxon>Coprobacillaceae</taxon>
        <taxon>Coprobacillus</taxon>
    </lineage>
</organism>
<dbReference type="Pfam" id="PF01475">
    <property type="entry name" value="FUR"/>
    <property type="match status" value="1"/>
</dbReference>
<dbReference type="Gene3D" id="3.30.1490.190">
    <property type="match status" value="1"/>
</dbReference>
<evidence type="ECO:0008006" key="10">
    <source>
        <dbReference type="Google" id="ProtNLM"/>
    </source>
</evidence>